<dbReference type="KEGG" id="sted:SPTER_04310"/>
<gene>
    <name evidence="2" type="ORF">SPTER_04310</name>
</gene>
<feature type="transmembrane region" description="Helical" evidence="1">
    <location>
        <begin position="475"/>
        <end position="492"/>
    </location>
</feature>
<feature type="transmembrane region" description="Helical" evidence="1">
    <location>
        <begin position="111"/>
        <end position="130"/>
    </location>
</feature>
<organism evidence="2 3">
    <name type="scientific">Sporomusa termitida</name>
    <dbReference type="NCBI Taxonomy" id="2377"/>
    <lineage>
        <taxon>Bacteria</taxon>
        <taxon>Bacillati</taxon>
        <taxon>Bacillota</taxon>
        <taxon>Negativicutes</taxon>
        <taxon>Selenomonadales</taxon>
        <taxon>Sporomusaceae</taxon>
        <taxon>Sporomusa</taxon>
    </lineage>
</organism>
<feature type="transmembrane region" description="Helical" evidence="1">
    <location>
        <begin position="208"/>
        <end position="228"/>
    </location>
</feature>
<reference evidence="2 3" key="1">
    <citation type="submission" date="2019-02" db="EMBL/GenBank/DDBJ databases">
        <title>Closed genome of Sporomusa termitida DSM 4440.</title>
        <authorList>
            <person name="Poehlein A."/>
            <person name="Daniel R."/>
        </authorList>
    </citation>
    <scope>NUCLEOTIDE SEQUENCE [LARGE SCALE GENOMIC DNA]</scope>
    <source>
        <strain evidence="2 3">DSM 4440</strain>
    </source>
</reference>
<keyword evidence="1" id="KW-1133">Transmembrane helix</keyword>
<keyword evidence="3" id="KW-1185">Reference proteome</keyword>
<feature type="transmembrane region" description="Helical" evidence="1">
    <location>
        <begin position="166"/>
        <end position="188"/>
    </location>
</feature>
<feature type="transmembrane region" description="Helical" evidence="1">
    <location>
        <begin position="374"/>
        <end position="402"/>
    </location>
</feature>
<name>A0A517DP74_9FIRM</name>
<feature type="transmembrane region" description="Helical" evidence="1">
    <location>
        <begin position="299"/>
        <end position="319"/>
    </location>
</feature>
<protein>
    <recommendedName>
        <fullName evidence="4">Transporter</fullName>
    </recommendedName>
</protein>
<evidence type="ECO:0000313" key="3">
    <source>
        <dbReference type="Proteomes" id="UP000320776"/>
    </source>
</evidence>
<proteinExistence type="predicted"/>
<feature type="transmembrane region" description="Helical" evidence="1">
    <location>
        <begin position="331"/>
        <end position="354"/>
    </location>
</feature>
<evidence type="ECO:0000313" key="2">
    <source>
        <dbReference type="EMBL" id="QDR79163.1"/>
    </source>
</evidence>
<feature type="transmembrane region" description="Helical" evidence="1">
    <location>
        <begin position="136"/>
        <end position="159"/>
    </location>
</feature>
<feature type="transmembrane region" description="Helical" evidence="1">
    <location>
        <begin position="78"/>
        <end position="99"/>
    </location>
</feature>
<feature type="transmembrane region" description="Helical" evidence="1">
    <location>
        <begin position="441"/>
        <end position="463"/>
    </location>
</feature>
<keyword evidence="1" id="KW-0472">Membrane</keyword>
<dbReference type="Proteomes" id="UP000320776">
    <property type="component" value="Chromosome"/>
</dbReference>
<feature type="transmembrane region" description="Helical" evidence="1">
    <location>
        <begin position="414"/>
        <end position="435"/>
    </location>
</feature>
<dbReference type="EMBL" id="CP036259">
    <property type="protein sequence ID" value="QDR79163.1"/>
    <property type="molecule type" value="Genomic_DNA"/>
</dbReference>
<accession>A0A517DP74</accession>
<evidence type="ECO:0000256" key="1">
    <source>
        <dbReference type="SAM" id="Phobius"/>
    </source>
</evidence>
<sequence>MTKFFFCAYSVEIIKHRRESDGVELTALHYVYLLFIVVIMGVMIMRRDTSLVCIIGIFTIGLIVKGSVYLALSGIFHSFIYAITELLGTILIISIIVAMSRILLITGINEVMVAPITTLICTPFQAYWITGLLMMVISWFFWPSPAVALLGAVLLPAAVRAGLPAMGVAVAMNLFGHGIALSSDFVIQGAPRLTATAAGIPVQSVVSASVPLVFVMGLVATATAYWLLKRDIKEQADFSRCETAELSYASYAPPGEEQGANLRNILPVRVKKVLAVLVPGLFFLDVAIMYAADLQGGDATALIGGTAVFILVLITLLVYRNQSLEKVTAYLIDGFTFGFTIFGPVIPIAAFFYLGDAGINHIMGQVLPPPSEGIVNDIGLAIAGLVPLNPAVGAVTLTLVGAITGLDGSGFSGIALAGSIAHLFATAIGSGIATLTALGQIAAIWVGGGTLVPWALIPAAAICGVSPFELARRNLLPVLAGLAVTTIVAMFLI</sequence>
<feature type="transmembrane region" description="Helical" evidence="1">
    <location>
        <begin position="273"/>
        <end position="293"/>
    </location>
</feature>
<evidence type="ECO:0008006" key="4">
    <source>
        <dbReference type="Google" id="ProtNLM"/>
    </source>
</evidence>
<keyword evidence="1" id="KW-0812">Transmembrane</keyword>
<dbReference type="AlphaFoldDB" id="A0A517DP74"/>
<feature type="transmembrane region" description="Helical" evidence="1">
    <location>
        <begin position="51"/>
        <end position="72"/>
    </location>
</feature>
<feature type="transmembrane region" description="Helical" evidence="1">
    <location>
        <begin position="27"/>
        <end position="44"/>
    </location>
</feature>